<organism evidence="10 11">
    <name type="scientific">Duganella fentianensis</name>
    <dbReference type="NCBI Taxonomy" id="2692177"/>
    <lineage>
        <taxon>Bacteria</taxon>
        <taxon>Pseudomonadati</taxon>
        <taxon>Pseudomonadota</taxon>
        <taxon>Betaproteobacteria</taxon>
        <taxon>Burkholderiales</taxon>
        <taxon>Oxalobacteraceae</taxon>
        <taxon>Telluria group</taxon>
        <taxon>Duganella</taxon>
    </lineage>
</organism>
<evidence type="ECO:0000256" key="8">
    <source>
        <dbReference type="ARBA" id="ARBA00034078"/>
    </source>
</evidence>
<dbReference type="Pfam" id="PF00111">
    <property type="entry name" value="Fer2"/>
    <property type="match status" value="1"/>
</dbReference>
<dbReference type="Gene3D" id="3.10.20.30">
    <property type="match status" value="1"/>
</dbReference>
<keyword evidence="5" id="KW-0249">Electron transport</keyword>
<dbReference type="EMBL" id="WWCL01000003">
    <property type="protein sequence ID" value="MYN46374.1"/>
    <property type="molecule type" value="Genomic_DNA"/>
</dbReference>
<dbReference type="GO" id="GO:0051537">
    <property type="term" value="F:2 iron, 2 sulfur cluster binding"/>
    <property type="evidence" value="ECO:0007669"/>
    <property type="project" value="UniProtKB-KW"/>
</dbReference>
<dbReference type="Proteomes" id="UP000444316">
    <property type="component" value="Unassembled WGS sequence"/>
</dbReference>
<dbReference type="PROSITE" id="PS51085">
    <property type="entry name" value="2FE2S_FER_2"/>
    <property type="match status" value="1"/>
</dbReference>
<feature type="domain" description="2Fe-2S ferredoxin-type" evidence="9">
    <location>
        <begin position="3"/>
        <end position="94"/>
    </location>
</feature>
<evidence type="ECO:0000256" key="5">
    <source>
        <dbReference type="ARBA" id="ARBA00022982"/>
    </source>
</evidence>
<evidence type="ECO:0000256" key="4">
    <source>
        <dbReference type="ARBA" id="ARBA00022723"/>
    </source>
</evidence>
<dbReference type="RefSeq" id="WP_155435487.1">
    <property type="nucleotide sequence ID" value="NZ_WWCL01000003.1"/>
</dbReference>
<evidence type="ECO:0000313" key="10">
    <source>
        <dbReference type="EMBL" id="MYN46374.1"/>
    </source>
</evidence>
<comment type="caution">
    <text evidence="10">The sequence shown here is derived from an EMBL/GenBank/DDBJ whole genome shotgun (WGS) entry which is preliminary data.</text>
</comment>
<dbReference type="AlphaFoldDB" id="A0A845HYB7"/>
<evidence type="ECO:0000256" key="3">
    <source>
        <dbReference type="ARBA" id="ARBA00022714"/>
    </source>
</evidence>
<comment type="cofactor">
    <cofactor evidence="8">
        <name>[2Fe-2S] cluster</name>
        <dbReference type="ChEBI" id="CHEBI:190135"/>
    </cofactor>
</comment>
<gene>
    <name evidence="10" type="ORF">GTP23_15090</name>
</gene>
<keyword evidence="3" id="KW-0001">2Fe-2S</keyword>
<keyword evidence="2" id="KW-0813">Transport</keyword>
<accession>A0A845HYB7</accession>
<dbReference type="InterPro" id="IPR012675">
    <property type="entry name" value="Beta-grasp_dom_sf"/>
</dbReference>
<evidence type="ECO:0000256" key="6">
    <source>
        <dbReference type="ARBA" id="ARBA00023004"/>
    </source>
</evidence>
<evidence type="ECO:0000256" key="1">
    <source>
        <dbReference type="ARBA" id="ARBA00007874"/>
    </source>
</evidence>
<sequence length="97" mass="10641">MSRSVQVTLSGQNWVFEARAGETILEAAEWSGVILPSSCRTGACRTCMCLSTRGKVRYHVEWPGLSKEEKRDGYILPCVAEAETDLTLVVPAAQLQP</sequence>
<dbReference type="PANTHER" id="PTHR43112">
    <property type="entry name" value="FERREDOXIN"/>
    <property type="match status" value="1"/>
</dbReference>
<keyword evidence="4" id="KW-0479">Metal-binding</keyword>
<proteinExistence type="inferred from homology"/>
<comment type="similarity">
    <text evidence="1">Belongs to the 2Fe2S plant-type ferredoxin family.</text>
</comment>
<reference evidence="10" key="1">
    <citation type="submission" date="2019-12" db="EMBL/GenBank/DDBJ databases">
        <title>Novel species isolated from a subtropical stream in China.</title>
        <authorList>
            <person name="Lu H."/>
        </authorList>
    </citation>
    <scope>NUCLEOTIDE SEQUENCE [LARGE SCALE GENOMIC DNA]</scope>
    <source>
        <strain evidence="10">FT93W</strain>
    </source>
</reference>
<evidence type="ECO:0000256" key="7">
    <source>
        <dbReference type="ARBA" id="ARBA00023014"/>
    </source>
</evidence>
<keyword evidence="11" id="KW-1185">Reference proteome</keyword>
<evidence type="ECO:0000313" key="11">
    <source>
        <dbReference type="Proteomes" id="UP000444316"/>
    </source>
</evidence>
<evidence type="ECO:0000256" key="2">
    <source>
        <dbReference type="ARBA" id="ARBA00022448"/>
    </source>
</evidence>
<dbReference type="SUPFAM" id="SSF54292">
    <property type="entry name" value="2Fe-2S ferredoxin-like"/>
    <property type="match status" value="1"/>
</dbReference>
<dbReference type="PANTHER" id="PTHR43112:SF3">
    <property type="entry name" value="FERREDOXIN-2, CHLOROPLASTIC"/>
    <property type="match status" value="1"/>
</dbReference>
<dbReference type="InterPro" id="IPR036010">
    <property type="entry name" value="2Fe-2S_ferredoxin-like_sf"/>
</dbReference>
<evidence type="ECO:0000259" key="9">
    <source>
        <dbReference type="PROSITE" id="PS51085"/>
    </source>
</evidence>
<dbReference type="GO" id="GO:0046872">
    <property type="term" value="F:metal ion binding"/>
    <property type="evidence" value="ECO:0007669"/>
    <property type="project" value="UniProtKB-KW"/>
</dbReference>
<keyword evidence="6" id="KW-0408">Iron</keyword>
<protein>
    <submittedName>
        <fullName evidence="10">2Fe-2S iron-sulfur cluster binding domain-containing protein</fullName>
    </submittedName>
</protein>
<dbReference type="CDD" id="cd00207">
    <property type="entry name" value="fer2"/>
    <property type="match status" value="1"/>
</dbReference>
<name>A0A845HYB7_9BURK</name>
<keyword evidence="7" id="KW-0411">Iron-sulfur</keyword>
<dbReference type="InterPro" id="IPR001041">
    <property type="entry name" value="2Fe-2S_ferredoxin-type"/>
</dbReference>